<keyword evidence="3" id="KW-1185">Reference proteome</keyword>
<evidence type="ECO:0000313" key="2">
    <source>
        <dbReference type="EMBL" id="PPQ81414.1"/>
    </source>
</evidence>
<feature type="chain" id="PRO_5019476157" evidence="1">
    <location>
        <begin position="20"/>
        <end position="368"/>
    </location>
</feature>
<sequence>MVNVRILGSVLALASRVLGSVINDIAFKSLHSSTAASDNAYPSYPSLVYLKHRIQEYNPTRRTQTSGAGLSSRSQLTYPLNPSPFHWLEDRRILEYPFQTVPPSTNVDQTPGLPDRWDASQAALRSGGFRSVALLTRTLQTSCHPAVYSVSTFNVARSPQQPLRLYNSQHVKHYSTSTHRSHVGSQSRVSASFGLAIENEFQHQLNLASVVIADDVSSRSRTNISRLVQEAQEQHPGVQDLRGSLIMRMALHAPRRRHTHPLPDRSQLPLYEELDLGLANQAATSPRAEEEFGIRLEFTQRARSPPPFCWALLAAPGPFEHKVRLLFVVRSKAATLRSTWGAAVGRERSGGMWEVEMEMEMDAVVFWV</sequence>
<dbReference type="AlphaFoldDB" id="A0A409WSC2"/>
<dbReference type="InParanoid" id="A0A409WSC2"/>
<dbReference type="EMBL" id="NHYE01004872">
    <property type="protein sequence ID" value="PPQ81414.1"/>
    <property type="molecule type" value="Genomic_DNA"/>
</dbReference>
<keyword evidence="1" id="KW-0732">Signal</keyword>
<gene>
    <name evidence="2" type="ORF">CVT26_007688</name>
</gene>
<dbReference type="Proteomes" id="UP000284706">
    <property type="component" value="Unassembled WGS sequence"/>
</dbReference>
<evidence type="ECO:0000256" key="1">
    <source>
        <dbReference type="SAM" id="SignalP"/>
    </source>
</evidence>
<comment type="caution">
    <text evidence="2">The sequence shown here is derived from an EMBL/GenBank/DDBJ whole genome shotgun (WGS) entry which is preliminary data.</text>
</comment>
<feature type="signal peptide" evidence="1">
    <location>
        <begin position="1"/>
        <end position="19"/>
    </location>
</feature>
<reference evidence="2 3" key="1">
    <citation type="journal article" date="2018" name="Evol. Lett.">
        <title>Horizontal gene cluster transfer increased hallucinogenic mushroom diversity.</title>
        <authorList>
            <person name="Reynolds H.T."/>
            <person name="Vijayakumar V."/>
            <person name="Gluck-Thaler E."/>
            <person name="Korotkin H.B."/>
            <person name="Matheny P.B."/>
            <person name="Slot J.C."/>
        </authorList>
    </citation>
    <scope>NUCLEOTIDE SEQUENCE [LARGE SCALE GENOMIC DNA]</scope>
    <source>
        <strain evidence="2 3">SRW20</strain>
    </source>
</reference>
<accession>A0A409WSC2</accession>
<protein>
    <submittedName>
        <fullName evidence="2">Uncharacterized protein</fullName>
    </submittedName>
</protein>
<name>A0A409WSC2_9AGAR</name>
<proteinExistence type="predicted"/>
<evidence type="ECO:0000313" key="3">
    <source>
        <dbReference type="Proteomes" id="UP000284706"/>
    </source>
</evidence>
<organism evidence="2 3">
    <name type="scientific">Gymnopilus dilepis</name>
    <dbReference type="NCBI Taxonomy" id="231916"/>
    <lineage>
        <taxon>Eukaryota</taxon>
        <taxon>Fungi</taxon>
        <taxon>Dikarya</taxon>
        <taxon>Basidiomycota</taxon>
        <taxon>Agaricomycotina</taxon>
        <taxon>Agaricomycetes</taxon>
        <taxon>Agaricomycetidae</taxon>
        <taxon>Agaricales</taxon>
        <taxon>Agaricineae</taxon>
        <taxon>Hymenogastraceae</taxon>
        <taxon>Gymnopilus</taxon>
    </lineage>
</organism>